<dbReference type="GO" id="GO:0004930">
    <property type="term" value="F:G protein-coupled receptor activity"/>
    <property type="evidence" value="ECO:0007669"/>
    <property type="project" value="InterPro"/>
</dbReference>
<feature type="compositionally biased region" description="Basic and acidic residues" evidence="5">
    <location>
        <begin position="476"/>
        <end position="487"/>
    </location>
</feature>
<gene>
    <name evidence="8" type="ORF">PECM_008691</name>
</gene>
<feature type="transmembrane region" description="Helical" evidence="6">
    <location>
        <begin position="222"/>
        <end position="245"/>
    </location>
</feature>
<dbReference type="Gene3D" id="1.20.1070.10">
    <property type="entry name" value="Rhodopsin 7-helix transmembrane proteins"/>
    <property type="match status" value="1"/>
</dbReference>
<feature type="transmembrane region" description="Helical" evidence="6">
    <location>
        <begin position="359"/>
        <end position="379"/>
    </location>
</feature>
<keyword evidence="2 6" id="KW-0812">Transmembrane</keyword>
<evidence type="ECO:0000256" key="1">
    <source>
        <dbReference type="ARBA" id="ARBA00004141"/>
    </source>
</evidence>
<dbReference type="PANTHER" id="PTHR42058:SF1">
    <property type="entry name" value="G-PROTEIN COUPLED RECEPTORS FAMILY 2 PROFILE 2 DOMAIN-CONTAINING PROTEIN"/>
    <property type="match status" value="1"/>
</dbReference>
<evidence type="ECO:0000256" key="5">
    <source>
        <dbReference type="SAM" id="MobiDB-lite"/>
    </source>
</evidence>
<dbReference type="EMBL" id="WIWV01000092">
    <property type="protein sequence ID" value="KAF7714197.1"/>
    <property type="molecule type" value="Genomic_DNA"/>
</dbReference>
<evidence type="ECO:0000256" key="2">
    <source>
        <dbReference type="ARBA" id="ARBA00022692"/>
    </source>
</evidence>
<dbReference type="InterPro" id="IPR017981">
    <property type="entry name" value="GPCR_2-like_7TM"/>
</dbReference>
<evidence type="ECO:0000256" key="3">
    <source>
        <dbReference type="ARBA" id="ARBA00022989"/>
    </source>
</evidence>
<name>A0A8J8W161_9EURO</name>
<keyword evidence="9" id="KW-1185">Reference proteome</keyword>
<dbReference type="InterPro" id="IPR053247">
    <property type="entry name" value="GPCR_GPR1/git3-like"/>
</dbReference>
<dbReference type="PANTHER" id="PTHR42058">
    <property type="entry name" value="G_PROTEIN_RECEP_F2_4 DOMAIN-CONTAINING PROTEIN"/>
    <property type="match status" value="1"/>
</dbReference>
<dbReference type="GO" id="GO:0016020">
    <property type="term" value="C:membrane"/>
    <property type="evidence" value="ECO:0007669"/>
    <property type="project" value="UniProtKB-SubCell"/>
</dbReference>
<feature type="transmembrane region" description="Helical" evidence="6">
    <location>
        <begin position="293"/>
        <end position="314"/>
    </location>
</feature>
<accession>A0A8J8W161</accession>
<dbReference type="OrthoDB" id="26203at2759"/>
<evidence type="ECO:0000313" key="8">
    <source>
        <dbReference type="EMBL" id="KAF7714197.1"/>
    </source>
</evidence>
<feature type="transmembrane region" description="Helical" evidence="6">
    <location>
        <begin position="66"/>
        <end position="88"/>
    </location>
</feature>
<evidence type="ECO:0000313" key="9">
    <source>
        <dbReference type="Proteomes" id="UP000631181"/>
    </source>
</evidence>
<dbReference type="AlphaFoldDB" id="A0A8J8W161"/>
<evidence type="ECO:0000259" key="7">
    <source>
        <dbReference type="PROSITE" id="PS50261"/>
    </source>
</evidence>
<comment type="caution">
    <text evidence="8">The sequence shown here is derived from an EMBL/GenBank/DDBJ whole genome shotgun (WGS) entry which is preliminary data.</text>
</comment>
<evidence type="ECO:0000256" key="4">
    <source>
        <dbReference type="ARBA" id="ARBA00023136"/>
    </source>
</evidence>
<feature type="compositionally biased region" description="Low complexity" evidence="5">
    <location>
        <begin position="446"/>
        <end position="457"/>
    </location>
</feature>
<reference evidence="8" key="1">
    <citation type="journal article" date="2020" name="Front. Microbiol.">
        <title>Gene regulatory networks of Penicillium echinulatum 2HH and Penicillium oxalicum 114-2 inferred by a computational biology approach.</title>
        <authorList>
            <person name="Lenz A.R."/>
            <person name="Galan-Vasquez E."/>
            <person name="Balbinot E."/>
            <person name="De Abreu F.P."/>
            <person name="De Oliveira N.S."/>
            <person name="Da Rosa L.O."/>
            <person name="De Avila E Silva S."/>
            <person name="Camassola M."/>
            <person name="Dillon A.J.P."/>
            <person name="Perez-Rueda E."/>
        </authorList>
    </citation>
    <scope>NUCLEOTIDE SEQUENCE</scope>
    <source>
        <strain evidence="8">S1M29</strain>
    </source>
</reference>
<feature type="transmembrane region" description="Helical" evidence="6">
    <location>
        <begin position="180"/>
        <end position="202"/>
    </location>
</feature>
<organism evidence="8 9">
    <name type="scientific">Penicillium ucsense</name>
    <dbReference type="NCBI Taxonomy" id="2839758"/>
    <lineage>
        <taxon>Eukaryota</taxon>
        <taxon>Fungi</taxon>
        <taxon>Dikarya</taxon>
        <taxon>Ascomycota</taxon>
        <taxon>Pezizomycotina</taxon>
        <taxon>Eurotiomycetes</taxon>
        <taxon>Eurotiomycetidae</taxon>
        <taxon>Eurotiales</taxon>
        <taxon>Aspergillaceae</taxon>
        <taxon>Penicillium</taxon>
    </lineage>
</organism>
<sequence>MESAHGYCPGPFYQESLFPATGGFLAGRYCNPFPVPNSNGTIVNCCLPCPFADLRYGNDTAKRVEIGSWISVAILPLCIFLLVSYAVLPVKWTNRHYLSICFTLGICCMEIAFIIPLGAKPDQCFNKITPNDMYSDLSCAFSGALLLFGGWLVVMWSFIRTAAFHLQVCWELVLGPKFMWLAFLAGFGIPAVGLTVMLILTGVSFRFGQMCHINTKYGSQDYWYPLIAFTAAALILQFLTMLYCIHVYVRSLFDKSGSATDNSSSLPGYSSSVRTVTARQAYRRVQRVVRLQWRGAALVLIILANVIFFAVVFIKMDDSTDPTPANMEKAKNWVTCLAIGGTSQQCQQYASGFGPDEGTLLAVVYLLSLVGFWNFVLFARPSMFAGWVDFIRNGFSSTSHEFVSADAYRNADHKGFEMLTTSSGKAAEPYYNMRSPSPDQMRGVGSSPARMMRSPSPTYHPHGRQSPMATSPTSERNGRYGHQEARYTRPSLSFSGPRPPTSPTPGGRDWDPATTFARGEV</sequence>
<comment type="subcellular location">
    <subcellularLocation>
        <location evidence="1">Membrane</location>
        <topology evidence="1">Multi-pass membrane protein</topology>
    </subcellularLocation>
</comment>
<feature type="transmembrane region" description="Helical" evidence="6">
    <location>
        <begin position="139"/>
        <end position="159"/>
    </location>
</feature>
<evidence type="ECO:0000256" key="6">
    <source>
        <dbReference type="SAM" id="Phobius"/>
    </source>
</evidence>
<keyword evidence="4 6" id="KW-0472">Membrane</keyword>
<feature type="transmembrane region" description="Helical" evidence="6">
    <location>
        <begin position="100"/>
        <end position="119"/>
    </location>
</feature>
<dbReference type="InterPro" id="IPR000832">
    <property type="entry name" value="GPCR_2_secretin-like"/>
</dbReference>
<protein>
    <recommendedName>
        <fullName evidence="7">G-protein coupled receptors family 2 profile 2 domain-containing protein</fullName>
    </recommendedName>
</protein>
<dbReference type="GO" id="GO:0007166">
    <property type="term" value="P:cell surface receptor signaling pathway"/>
    <property type="evidence" value="ECO:0007669"/>
    <property type="project" value="InterPro"/>
</dbReference>
<dbReference type="Pfam" id="PF00002">
    <property type="entry name" value="7tm_2"/>
    <property type="match status" value="1"/>
</dbReference>
<proteinExistence type="predicted"/>
<feature type="region of interest" description="Disordered" evidence="5">
    <location>
        <begin position="427"/>
        <end position="521"/>
    </location>
</feature>
<dbReference type="Proteomes" id="UP000631181">
    <property type="component" value="Unassembled WGS sequence"/>
</dbReference>
<keyword evidence="3 6" id="KW-1133">Transmembrane helix</keyword>
<dbReference type="PROSITE" id="PS50261">
    <property type="entry name" value="G_PROTEIN_RECEP_F2_4"/>
    <property type="match status" value="1"/>
</dbReference>
<feature type="domain" description="G-protein coupled receptors family 2 profile 2" evidence="7">
    <location>
        <begin position="60"/>
        <end position="382"/>
    </location>
</feature>